<keyword evidence="4 7" id="KW-0812">Transmembrane</keyword>
<dbReference type="AlphaFoldDB" id="E3JDM8"/>
<feature type="domain" description="ABC3 transporter permease C-terminal" evidence="8">
    <location>
        <begin position="278"/>
        <end position="393"/>
    </location>
</feature>
<protein>
    <recommendedName>
        <fullName evidence="8">ABC3 transporter permease C-terminal domain-containing protein</fullName>
    </recommendedName>
</protein>
<keyword evidence="6 7" id="KW-0472">Membrane</keyword>
<dbReference type="RefSeq" id="WP_013427905.1">
    <property type="nucleotide sequence ID" value="NC_014666.1"/>
</dbReference>
<dbReference type="GO" id="GO:0044874">
    <property type="term" value="P:lipoprotein localization to outer membrane"/>
    <property type="evidence" value="ECO:0007669"/>
    <property type="project" value="TreeGrafter"/>
</dbReference>
<dbReference type="PANTHER" id="PTHR30489">
    <property type="entry name" value="LIPOPROTEIN-RELEASING SYSTEM TRANSMEMBRANE PROTEIN LOLE"/>
    <property type="match status" value="1"/>
</dbReference>
<dbReference type="KEGG" id="fri:FraEuI1c_6825"/>
<keyword evidence="5 7" id="KW-1133">Transmembrane helix</keyword>
<accession>E3JDM8</accession>
<keyword evidence="3" id="KW-1003">Cell membrane</keyword>
<dbReference type="eggNOG" id="COG4591">
    <property type="taxonomic scope" value="Bacteria"/>
</dbReference>
<feature type="transmembrane region" description="Helical" evidence="7">
    <location>
        <begin position="649"/>
        <end position="670"/>
    </location>
</feature>
<comment type="similarity">
    <text evidence="2">Belongs to the ABC-4 integral membrane protein family. LolC/E subfamily.</text>
</comment>
<dbReference type="PANTHER" id="PTHR30489:SF0">
    <property type="entry name" value="LIPOPROTEIN-RELEASING SYSTEM TRANSMEMBRANE PROTEIN LOLE"/>
    <property type="match status" value="1"/>
</dbReference>
<proteinExistence type="inferred from homology"/>
<feature type="transmembrane region" description="Helical" evidence="7">
    <location>
        <begin position="742"/>
        <end position="769"/>
    </location>
</feature>
<evidence type="ECO:0000256" key="5">
    <source>
        <dbReference type="ARBA" id="ARBA00022989"/>
    </source>
</evidence>
<feature type="transmembrane region" description="Helical" evidence="7">
    <location>
        <begin position="275"/>
        <end position="296"/>
    </location>
</feature>
<dbReference type="HOGENOM" id="CLU_358938_0_0_11"/>
<evidence type="ECO:0000313" key="9">
    <source>
        <dbReference type="EMBL" id="ADP84794.1"/>
    </source>
</evidence>
<dbReference type="GO" id="GO:0098797">
    <property type="term" value="C:plasma membrane protein complex"/>
    <property type="evidence" value="ECO:0007669"/>
    <property type="project" value="TreeGrafter"/>
</dbReference>
<evidence type="ECO:0000256" key="1">
    <source>
        <dbReference type="ARBA" id="ARBA00004651"/>
    </source>
</evidence>
<dbReference type="STRING" id="298654.FraEuI1c_6825"/>
<dbReference type="Proteomes" id="UP000002484">
    <property type="component" value="Chromosome"/>
</dbReference>
<dbReference type="InterPro" id="IPR051447">
    <property type="entry name" value="Lipoprotein-release_system"/>
</dbReference>
<feature type="transmembrane region" description="Helical" evidence="7">
    <location>
        <begin position="698"/>
        <end position="722"/>
    </location>
</feature>
<feature type="transmembrane region" description="Helical" evidence="7">
    <location>
        <begin position="317"/>
        <end position="342"/>
    </location>
</feature>
<dbReference type="EMBL" id="CP002299">
    <property type="protein sequence ID" value="ADP84794.1"/>
    <property type="molecule type" value="Genomic_DNA"/>
</dbReference>
<evidence type="ECO:0000256" key="6">
    <source>
        <dbReference type="ARBA" id="ARBA00023136"/>
    </source>
</evidence>
<evidence type="ECO:0000256" key="2">
    <source>
        <dbReference type="ARBA" id="ARBA00005236"/>
    </source>
</evidence>
<feature type="transmembrane region" description="Helical" evidence="7">
    <location>
        <begin position="368"/>
        <end position="390"/>
    </location>
</feature>
<keyword evidence="10" id="KW-1185">Reference proteome</keyword>
<gene>
    <name evidence="9" type="ordered locus">FraEuI1c_6825</name>
</gene>
<dbReference type="eggNOG" id="COG0577">
    <property type="taxonomic scope" value="Bacteria"/>
</dbReference>
<feature type="domain" description="ABC3 transporter permease C-terminal" evidence="8">
    <location>
        <begin position="652"/>
        <end position="770"/>
    </location>
</feature>
<dbReference type="OrthoDB" id="3336213at2"/>
<feature type="transmembrane region" description="Helical" evidence="7">
    <location>
        <begin position="439"/>
        <end position="460"/>
    </location>
</feature>
<name>E3JDM8_PSEI1</name>
<sequence>MRTVLLLALAGLRGRSRAGIAVTVLVLAFSALGLSIGLVVSGQGTKAIDRLAERTNVADVVVWAHDSTIDKPGPAATGNATPSPSAVAAELRQIPGVRTVVGPLRFLDTTLVVPASPAGTAGTSGEYHSEVTSLADPAVAVNHPALVAGHWLRGANEIVLERSAAADLGLRPGDRIALRGPSGDVPFTLAGTANELTDCGFPQCGQARLWISDAGLSRVGPADGVTYWVEDAPGVSAEAVSSTVIARLGPAVIGTNTWPSTRGDLVRMEQIFGKIVSAFGLFLLVAVGVIVAGSMTSRMVTRRREMALFAAVGVRPAQLIAALLVEHLVLGAVAAVLGWVAAAELAPNVDIGATVTGRPAPHWAVSDLLVSGGALLLLLTLATVVGAVRAGRASIVDALRDAPAAGRRGGPLARLTALVPGRLAFLGVGRLAARPVRGALTALTLLVAVTGAVVSGGWHLTVSHALTNPAATGDPWQVMVSRGDVAPGTVEAALNQTPGISGWWSETERRGSDQDLTFRVRAFGGPRAPGYRVGAGRLPAAAGEAAVGYGLLDELGLRVGETTTVNIGGVDHPVHIVGWYRTTEDSGQILVMPVAGLGPLAAPSQYRMTLTPGTSPATVQAALAKRLGDGVEISTQSSSITGRTVIESVTTTIILMLALVALTNMLYSLIASNRENARDIAVTGALGLTPRQIVGQGAVAALGLAALALVVGIPVGLLVFRLQVDAVSDSIGLGPGIGQLPSAWFLVGICLATLALACATGAAAARGLVRRPVSDLLRWE</sequence>
<dbReference type="InterPro" id="IPR003838">
    <property type="entry name" value="ABC3_permease_C"/>
</dbReference>
<dbReference type="InParanoid" id="E3JDM8"/>
<evidence type="ECO:0000256" key="3">
    <source>
        <dbReference type="ARBA" id="ARBA00022475"/>
    </source>
</evidence>
<evidence type="ECO:0000259" key="8">
    <source>
        <dbReference type="Pfam" id="PF02687"/>
    </source>
</evidence>
<dbReference type="Pfam" id="PF02687">
    <property type="entry name" value="FtsX"/>
    <property type="match status" value="2"/>
</dbReference>
<evidence type="ECO:0000313" key="10">
    <source>
        <dbReference type="Proteomes" id="UP000002484"/>
    </source>
</evidence>
<comment type="subcellular location">
    <subcellularLocation>
        <location evidence="1">Cell membrane</location>
        <topology evidence="1">Multi-pass membrane protein</topology>
    </subcellularLocation>
</comment>
<evidence type="ECO:0000256" key="4">
    <source>
        <dbReference type="ARBA" id="ARBA00022692"/>
    </source>
</evidence>
<evidence type="ECO:0000256" key="7">
    <source>
        <dbReference type="SAM" id="Phobius"/>
    </source>
</evidence>
<reference evidence="9 10" key="1">
    <citation type="submission" date="2010-10" db="EMBL/GenBank/DDBJ databases">
        <title>Complete sequence of Frankia sp. EuI1c.</title>
        <authorList>
            <consortium name="US DOE Joint Genome Institute"/>
            <person name="Lucas S."/>
            <person name="Copeland A."/>
            <person name="Lapidus A."/>
            <person name="Cheng J.-F."/>
            <person name="Bruce D."/>
            <person name="Goodwin L."/>
            <person name="Pitluck S."/>
            <person name="Chertkov O."/>
            <person name="Detter J.C."/>
            <person name="Han C."/>
            <person name="Tapia R."/>
            <person name="Land M."/>
            <person name="Hauser L."/>
            <person name="Jeffries C."/>
            <person name="Kyrpides N."/>
            <person name="Ivanova N."/>
            <person name="Mikhailova N."/>
            <person name="Beauchemin N."/>
            <person name="Sen A."/>
            <person name="Sur S.A."/>
            <person name="Gtari M."/>
            <person name="Wall L."/>
            <person name="Tisa L."/>
            <person name="Woyke T."/>
        </authorList>
    </citation>
    <scope>NUCLEOTIDE SEQUENCE [LARGE SCALE GENOMIC DNA]</scope>
    <source>
        <strain evidence="10">DSM 45817 / CECT 9037 / EuI1c</strain>
    </source>
</reference>
<organism evidence="9 10">
    <name type="scientific">Pseudofrankia inefficax (strain DSM 45817 / CECT 9037 / DDB 130130 / EuI1c)</name>
    <name type="common">Frankia inefficax</name>
    <dbReference type="NCBI Taxonomy" id="298654"/>
    <lineage>
        <taxon>Bacteria</taxon>
        <taxon>Bacillati</taxon>
        <taxon>Actinomycetota</taxon>
        <taxon>Actinomycetes</taxon>
        <taxon>Frankiales</taxon>
        <taxon>Frankiaceae</taxon>
        <taxon>Pseudofrankia</taxon>
    </lineage>
</organism>